<organism evidence="2 3">
    <name type="scientific">Rubrivirga litoralis</name>
    <dbReference type="NCBI Taxonomy" id="3075598"/>
    <lineage>
        <taxon>Bacteria</taxon>
        <taxon>Pseudomonadati</taxon>
        <taxon>Rhodothermota</taxon>
        <taxon>Rhodothermia</taxon>
        <taxon>Rhodothermales</taxon>
        <taxon>Rubricoccaceae</taxon>
        <taxon>Rubrivirga</taxon>
    </lineage>
</organism>
<reference evidence="2 3" key="1">
    <citation type="submission" date="2023-09" db="EMBL/GenBank/DDBJ databases">
        <authorList>
            <person name="Rey-Velasco X."/>
        </authorList>
    </citation>
    <scope>NUCLEOTIDE SEQUENCE [LARGE SCALE GENOMIC DNA]</scope>
    <source>
        <strain evidence="2 3">F394</strain>
    </source>
</reference>
<sequence length="138" mass="15069">MIQRIQTLYLVLAALLLALFVGLASGWAEAIALDSAWLGWVGYGLAVVTAFVALAAVGLYKDRPLQRRVIYVAQWLDLALVVVVLVGLFVVTDPAATTAPVGLYLVALQPIVAYLFLRMARQRVTADIEVVKSMDRLR</sequence>
<keyword evidence="1" id="KW-0472">Membrane</keyword>
<dbReference type="InterPro" id="IPR025635">
    <property type="entry name" value="DUF4293"/>
</dbReference>
<feature type="transmembrane region" description="Helical" evidence="1">
    <location>
        <begin position="97"/>
        <end position="117"/>
    </location>
</feature>
<proteinExistence type="predicted"/>
<evidence type="ECO:0000313" key="3">
    <source>
        <dbReference type="Proteomes" id="UP001267426"/>
    </source>
</evidence>
<dbReference type="Proteomes" id="UP001267426">
    <property type="component" value="Unassembled WGS sequence"/>
</dbReference>
<comment type="caution">
    <text evidence="2">The sequence shown here is derived from an EMBL/GenBank/DDBJ whole genome shotgun (WGS) entry which is preliminary data.</text>
</comment>
<feature type="transmembrane region" description="Helical" evidence="1">
    <location>
        <begin position="40"/>
        <end position="60"/>
    </location>
</feature>
<dbReference type="EMBL" id="JAVRHT010000041">
    <property type="protein sequence ID" value="MDT0632882.1"/>
    <property type="molecule type" value="Genomic_DNA"/>
</dbReference>
<name>A0ABU3BUA9_9BACT</name>
<gene>
    <name evidence="2" type="ORF">RM540_14080</name>
</gene>
<protein>
    <submittedName>
        <fullName evidence="2">DUF4293 family protein</fullName>
    </submittedName>
</protein>
<keyword evidence="1" id="KW-1133">Transmembrane helix</keyword>
<accession>A0ABU3BUA9</accession>
<evidence type="ECO:0000313" key="2">
    <source>
        <dbReference type="EMBL" id="MDT0632882.1"/>
    </source>
</evidence>
<evidence type="ECO:0000256" key="1">
    <source>
        <dbReference type="SAM" id="Phobius"/>
    </source>
</evidence>
<dbReference type="Pfam" id="PF14126">
    <property type="entry name" value="DUF4293"/>
    <property type="match status" value="1"/>
</dbReference>
<keyword evidence="1" id="KW-0812">Transmembrane</keyword>
<keyword evidence="3" id="KW-1185">Reference proteome</keyword>
<feature type="transmembrane region" description="Helical" evidence="1">
    <location>
        <begin position="72"/>
        <end position="91"/>
    </location>
</feature>
<dbReference type="RefSeq" id="WP_311665217.1">
    <property type="nucleotide sequence ID" value="NZ_JAVRHT010000041.1"/>
</dbReference>